<sequence>MLNRKFFTYASLLALVAVPTVVEEVTLQQHPVYAEEVVVPKSEEPVATGVEDNGSATTPLAPVETTQPAPTIPADSANTAVAAKEETPAHPEVMADANGSQPISDVRVSPEGKTYTVTGKIISVVNGWGGNGFYIQDSNGTGLYIYPEKNLGYASGDIIQLTGTLTNFKGELQLKKITAHKKLEGQLPTPVKETTIPELEKATQSTLVKLSNVTVGEIASDKYETSSFNVTDNDGKSVAVRLDNRTGIKTSDLVAKIGQGDVINLTAILSTFDGKLQLKPFTLEQFEVVKQAVRKEDTTPVGKVVKIGDIQGTHHTSPLLKKAVTVEQVVVTYLDDSTHFYVQDLNGDGNVATSDGIRVFAKSAKVAVGDVLTISGEVEEFFGRGYEERKQTDLTITQIVAKTVTKTGTAPVPAPLVLGKDRIAPADIIDNDGLRVFDPQEDAIDYWESMEGMLVAVDDAKILGPMKNKEIYVLPGSSTRVLNNSGGVLLPATSYNTDVIPVLFKKGKQTIKSGDSYKGRLAGPVSYSYGNYKVFVDDSQKMPVLIDGHLAPEKTHLQKDLSKLSIASYNIENFSANPSSTKDEKVKRIAESFIHDLNAPDIIGLIEVQDNNGPTDDGTTDATQSAQRLIDAIQKLGGPTYRYVDIAPENNVDGGQPGGNIRTGFLYQPDRVSLSDKPKGGAKDALSWVNGELNLSVGRIDPTNPAWKDVRKSLAAEFVFQGNKVIVVANHLNSKRGDNALYGRVQPVTFKSEERRHVLANMLAKFAKEGGTHQANIVMLGDFNDYEFTKTIQLIEEGDMANLVSRHDLADRYSYFYQGNNQTLDNMLVSRNLLGQYEFDMVHVNSPFMEIHGRASDHDPLLLQLSFKKAADAGIEEGKQAPTATEQKKVVTAKPLAAAQKASSEKALPKAGEKAGIVMTILGMTSLFASVKLFRKGQERQ</sequence>
<feature type="region of interest" description="Disordered" evidence="5">
    <location>
        <begin position="46"/>
        <end position="107"/>
    </location>
</feature>
<name>A0A380JUZ2_STRDY</name>
<dbReference type="RefSeq" id="WP_115245750.1">
    <property type="nucleotide sequence ID" value="NZ_UHFG01000004.1"/>
</dbReference>
<dbReference type="InterPro" id="IPR005135">
    <property type="entry name" value="Endo/exonuclease/phosphatase"/>
</dbReference>
<dbReference type="GO" id="GO:0004519">
    <property type="term" value="F:endonuclease activity"/>
    <property type="evidence" value="ECO:0007669"/>
    <property type="project" value="UniProtKB-KW"/>
</dbReference>
<keyword evidence="8" id="KW-0269">Exonuclease</keyword>
<dbReference type="EMBL" id="UHFG01000004">
    <property type="protein sequence ID" value="SUN47911.1"/>
    <property type="molecule type" value="Genomic_DNA"/>
</dbReference>
<protein>
    <submittedName>
        <fullName evidence="8">Endonuclease/exonuclease/phosphatase family surface anchored protein</fullName>
    </submittedName>
</protein>
<dbReference type="PANTHER" id="PTHR42834">
    <property type="entry name" value="ENDONUCLEASE/EXONUCLEASE/PHOSPHATASE FAMILY PROTEIN (AFU_ORTHOLOGUE AFUA_3G09210)"/>
    <property type="match status" value="1"/>
</dbReference>
<evidence type="ECO:0000256" key="2">
    <source>
        <dbReference type="ARBA" id="ARBA00022525"/>
    </source>
</evidence>
<dbReference type="PANTHER" id="PTHR42834:SF1">
    <property type="entry name" value="ENDONUCLEASE_EXONUCLEASE_PHOSPHATASE FAMILY PROTEIN (AFU_ORTHOLOGUE AFUA_3G09210)"/>
    <property type="match status" value="1"/>
</dbReference>
<feature type="compositionally biased region" description="Polar residues" evidence="5">
    <location>
        <begin position="54"/>
        <end position="69"/>
    </location>
</feature>
<evidence type="ECO:0000259" key="6">
    <source>
        <dbReference type="Pfam" id="PF00746"/>
    </source>
</evidence>
<dbReference type="InterPro" id="IPR036691">
    <property type="entry name" value="Endo/exonu/phosph_ase_sf"/>
</dbReference>
<reference evidence="8 9" key="1">
    <citation type="submission" date="2018-06" db="EMBL/GenBank/DDBJ databases">
        <authorList>
            <consortium name="Pathogen Informatics"/>
            <person name="Doyle S."/>
        </authorList>
    </citation>
    <scope>NUCLEOTIDE SEQUENCE [LARGE SCALE GENOMIC DNA]</scope>
    <source>
        <strain evidence="8 9">NCTC4670</strain>
    </source>
</reference>
<dbReference type="AlphaFoldDB" id="A0A380JUZ2"/>
<evidence type="ECO:0000256" key="5">
    <source>
        <dbReference type="SAM" id="MobiDB-lite"/>
    </source>
</evidence>
<dbReference type="CDD" id="cd04486">
    <property type="entry name" value="YhcR_OBF_like"/>
    <property type="match status" value="2"/>
</dbReference>
<dbReference type="Gene3D" id="3.60.10.10">
    <property type="entry name" value="Endonuclease/exonuclease/phosphatase"/>
    <property type="match status" value="1"/>
</dbReference>
<feature type="domain" description="Gram-positive cocci surface proteins LPxTG" evidence="6">
    <location>
        <begin position="900"/>
        <end position="931"/>
    </location>
</feature>
<dbReference type="InterPro" id="IPR019931">
    <property type="entry name" value="LPXTG_anchor"/>
</dbReference>
<keyword evidence="8" id="KW-0540">Nuclease</keyword>
<keyword evidence="4" id="KW-0572">Peptidoglycan-anchor</keyword>
<organism evidence="8 9">
    <name type="scientific">Streptococcus dysgalactiae subsp. dysgalactiae</name>
    <dbReference type="NCBI Taxonomy" id="99822"/>
    <lineage>
        <taxon>Bacteria</taxon>
        <taxon>Bacillati</taxon>
        <taxon>Bacillota</taxon>
        <taxon>Bacilli</taxon>
        <taxon>Lactobacillales</taxon>
        <taxon>Streptococcaceae</taxon>
        <taxon>Streptococcus</taxon>
    </lineage>
</organism>
<evidence type="ECO:0000256" key="4">
    <source>
        <dbReference type="ARBA" id="ARBA00023088"/>
    </source>
</evidence>
<dbReference type="Proteomes" id="UP000254797">
    <property type="component" value="Unassembled WGS sequence"/>
</dbReference>
<evidence type="ECO:0000256" key="1">
    <source>
        <dbReference type="ARBA" id="ARBA00022512"/>
    </source>
</evidence>
<gene>
    <name evidence="8" type="ORF">NCTC4670_00408</name>
</gene>
<keyword evidence="8" id="KW-0378">Hydrolase</keyword>
<keyword evidence="3" id="KW-0732">Signal</keyword>
<keyword evidence="2" id="KW-0964">Secreted</keyword>
<evidence type="ECO:0000256" key="3">
    <source>
        <dbReference type="ARBA" id="ARBA00022729"/>
    </source>
</evidence>
<evidence type="ECO:0000313" key="8">
    <source>
        <dbReference type="EMBL" id="SUN47911.1"/>
    </source>
</evidence>
<keyword evidence="1" id="KW-0134">Cell wall</keyword>
<evidence type="ECO:0000259" key="7">
    <source>
        <dbReference type="Pfam" id="PF03372"/>
    </source>
</evidence>
<dbReference type="Pfam" id="PF00746">
    <property type="entry name" value="Gram_pos_anchor"/>
    <property type="match status" value="1"/>
</dbReference>
<dbReference type="GO" id="GO:0004527">
    <property type="term" value="F:exonuclease activity"/>
    <property type="evidence" value="ECO:0007669"/>
    <property type="project" value="UniProtKB-KW"/>
</dbReference>
<dbReference type="SUPFAM" id="SSF56219">
    <property type="entry name" value="DNase I-like"/>
    <property type="match status" value="1"/>
</dbReference>
<keyword evidence="8" id="KW-0255">Endonuclease</keyword>
<feature type="domain" description="Endonuclease/exonuclease/phosphatase" evidence="7">
    <location>
        <begin position="567"/>
        <end position="858"/>
    </location>
</feature>
<evidence type="ECO:0000313" key="9">
    <source>
        <dbReference type="Proteomes" id="UP000254797"/>
    </source>
</evidence>
<accession>A0A380JUZ2</accession>
<dbReference type="Pfam" id="PF03372">
    <property type="entry name" value="Exo_endo_phos"/>
    <property type="match status" value="1"/>
</dbReference>
<proteinExistence type="predicted"/>